<dbReference type="RefSeq" id="WP_003060438.1">
    <property type="nucleotide sequence ID" value="NZ_CP006704.1"/>
</dbReference>
<reference evidence="2 3" key="1">
    <citation type="journal article" date="2014" name="Genome Announc.">
        <title>Complete Genome Sequence of Polychlorinated Biphenyl Degrader Comamonas testosteroni TK102 (NBRC 109938).</title>
        <authorList>
            <person name="Fukuda K."/>
            <person name="Hosoyama A."/>
            <person name="Tsuchikane K."/>
            <person name="Ohji S."/>
            <person name="Yamazoe A."/>
            <person name="Fujita N."/>
            <person name="Shintani M."/>
            <person name="Kimbara K."/>
        </authorList>
    </citation>
    <scope>NUCLEOTIDE SEQUENCE [LARGE SCALE GENOMIC DNA]</scope>
    <source>
        <strain evidence="2">TK102</strain>
    </source>
</reference>
<evidence type="ECO:0000259" key="1">
    <source>
        <dbReference type="Pfam" id="PF20552"/>
    </source>
</evidence>
<proteinExistence type="predicted"/>
<dbReference type="InterPro" id="IPR046789">
    <property type="entry name" value="HTH_62"/>
</dbReference>
<dbReference type="Proteomes" id="UP000028782">
    <property type="component" value="Chromosome"/>
</dbReference>
<evidence type="ECO:0000313" key="2">
    <source>
        <dbReference type="EMBL" id="AIJ49512.1"/>
    </source>
</evidence>
<organism evidence="2 3">
    <name type="scientific">Comamonas testosteroni TK102</name>
    <dbReference type="NCBI Taxonomy" id="1392005"/>
    <lineage>
        <taxon>Bacteria</taxon>
        <taxon>Pseudomonadati</taxon>
        <taxon>Pseudomonadota</taxon>
        <taxon>Betaproteobacteria</taxon>
        <taxon>Burkholderiales</taxon>
        <taxon>Comamonadaceae</taxon>
        <taxon>Comamonas</taxon>
    </lineage>
</organism>
<dbReference type="EMBL" id="CP006704">
    <property type="protein sequence ID" value="AIJ49512.1"/>
    <property type="molecule type" value="Genomic_DNA"/>
</dbReference>
<dbReference type="Pfam" id="PF20552">
    <property type="entry name" value="HTH_62"/>
    <property type="match status" value="1"/>
</dbReference>
<protein>
    <recommendedName>
        <fullName evidence="1">Recombinase-like domain-containing protein</fullName>
    </recommendedName>
</protein>
<evidence type="ECO:0000313" key="3">
    <source>
        <dbReference type="Proteomes" id="UP000028782"/>
    </source>
</evidence>
<dbReference type="AlphaFoldDB" id="A0A076Q1D7"/>
<dbReference type="GeneID" id="63996816"/>
<name>A0A076Q1D7_COMTE</name>
<gene>
    <name evidence="2" type="ORF">O987_27305</name>
</gene>
<accession>A0A076Q1D7</accession>
<dbReference type="KEGG" id="ctes:O987_27305"/>
<sequence length="73" mass="8116">MAADRYLEPHQARERASTLFEDLLGDSIERAFGEGVQTLPELVAYINRSGPAGENGEPWTEDSFQALMARLGY</sequence>
<dbReference type="HOGENOM" id="CLU_198214_0_0_4"/>
<feature type="domain" description="Recombinase-like" evidence="1">
    <location>
        <begin position="3"/>
        <end position="73"/>
    </location>
</feature>